<sequence>MYKPKESDWKLLRKNLPDWQEACMDKLLKEYAQIIAKDSLPSERWWELEKRVRKDKRNSGVIVEGLSRSKLLSILQNLYADGVIGDEDLKEFSDELQETMRTWANLGR</sequence>
<reference evidence="1 2" key="1">
    <citation type="journal article" date="2009" name="Stand. Genomic Sci.">
        <title>Complete genome sequence of Slackia heliotrinireducens type strain (RHS 1).</title>
        <authorList>
            <person name="Pukall R."/>
            <person name="Lapidus A."/>
            <person name="Nolan M."/>
            <person name="Copeland A."/>
            <person name="Glavina Del Rio T."/>
            <person name="Lucas S."/>
            <person name="Chen F."/>
            <person name="Tice H."/>
            <person name="Cheng J.F."/>
            <person name="Chertkov O."/>
            <person name="Bruce D."/>
            <person name="Goodwin L."/>
            <person name="Kuske C."/>
            <person name="Brettin T."/>
            <person name="Detter J.C."/>
            <person name="Han C."/>
            <person name="Pitluck S."/>
            <person name="Pati A."/>
            <person name="Mavrommatis K."/>
            <person name="Ivanova N."/>
            <person name="Ovchinnikova G."/>
            <person name="Chen A."/>
            <person name="Palaniappan K."/>
            <person name="Schneider S."/>
            <person name="Rohde M."/>
            <person name="Chain P."/>
            <person name="D'haeseleer P."/>
            <person name="Goker M."/>
            <person name="Bristow J."/>
            <person name="Eisen J.A."/>
            <person name="Markowitz V."/>
            <person name="Kyrpides N.C."/>
            <person name="Klenk H.P."/>
            <person name="Hugenholtz P."/>
        </authorList>
    </citation>
    <scope>NUCLEOTIDE SEQUENCE [LARGE SCALE GENOMIC DNA]</scope>
    <source>
        <strain evidence="2">ATCC 29202 / DSM 20476 / NCTC 11029 / RHS 1</strain>
    </source>
</reference>
<evidence type="ECO:0000313" key="2">
    <source>
        <dbReference type="Proteomes" id="UP000002026"/>
    </source>
</evidence>
<dbReference type="eggNOG" id="ENOG5032ZBQ">
    <property type="taxonomic scope" value="Bacteria"/>
</dbReference>
<name>C7N343_SLAHD</name>
<keyword evidence="2" id="KW-1185">Reference proteome</keyword>
<evidence type="ECO:0008006" key="3">
    <source>
        <dbReference type="Google" id="ProtNLM"/>
    </source>
</evidence>
<evidence type="ECO:0000313" key="1">
    <source>
        <dbReference type="EMBL" id="ACV21564.1"/>
    </source>
</evidence>
<organism evidence="1 2">
    <name type="scientific">Slackia heliotrinireducens (strain ATCC 29202 / DSM 20476 / NCTC 11029 / RHS 1)</name>
    <name type="common">Peptococcus heliotrinreducens</name>
    <dbReference type="NCBI Taxonomy" id="471855"/>
    <lineage>
        <taxon>Bacteria</taxon>
        <taxon>Bacillati</taxon>
        <taxon>Actinomycetota</taxon>
        <taxon>Coriobacteriia</taxon>
        <taxon>Eggerthellales</taxon>
        <taxon>Eggerthellaceae</taxon>
        <taxon>Slackia</taxon>
    </lineage>
</organism>
<dbReference type="HOGENOM" id="CLU_174895_0_0_11"/>
<dbReference type="AlphaFoldDB" id="C7N343"/>
<proteinExistence type="predicted"/>
<dbReference type="EMBL" id="CP001684">
    <property type="protein sequence ID" value="ACV21564.1"/>
    <property type="molecule type" value="Genomic_DNA"/>
</dbReference>
<protein>
    <recommendedName>
        <fullName evidence="3">Multidrug transporter</fullName>
    </recommendedName>
</protein>
<accession>C7N343</accession>
<dbReference type="RefSeq" id="WP_012797669.1">
    <property type="nucleotide sequence ID" value="NC_013165.1"/>
</dbReference>
<dbReference type="STRING" id="471855.Shel_05040"/>
<dbReference type="Proteomes" id="UP000002026">
    <property type="component" value="Chromosome"/>
</dbReference>
<gene>
    <name evidence="1" type="ordered locus">Shel_05040</name>
</gene>
<dbReference type="KEGG" id="shi:Shel_05040"/>